<feature type="transmembrane region" description="Helical" evidence="7">
    <location>
        <begin position="21"/>
        <end position="43"/>
    </location>
</feature>
<evidence type="ECO:0000256" key="4">
    <source>
        <dbReference type="ARBA" id="ARBA00023224"/>
    </source>
</evidence>
<evidence type="ECO:0000259" key="8">
    <source>
        <dbReference type="PROSITE" id="PS50111"/>
    </source>
</evidence>
<comment type="subcellular location">
    <subcellularLocation>
        <location evidence="1">Cell membrane</location>
    </subcellularLocation>
</comment>
<dbReference type="AlphaFoldDB" id="A0A3D9QU63"/>
<feature type="transmembrane region" description="Helical" evidence="7">
    <location>
        <begin position="55"/>
        <end position="74"/>
    </location>
</feature>
<dbReference type="FunFam" id="1.10.287.950:FF:000001">
    <property type="entry name" value="Methyl-accepting chemotaxis sensory transducer"/>
    <property type="match status" value="1"/>
</dbReference>
<dbReference type="PANTHER" id="PTHR32089">
    <property type="entry name" value="METHYL-ACCEPTING CHEMOTAXIS PROTEIN MCPB"/>
    <property type="match status" value="1"/>
</dbReference>
<evidence type="ECO:0000256" key="6">
    <source>
        <dbReference type="PROSITE-ProRule" id="PRU00284"/>
    </source>
</evidence>
<dbReference type="Proteomes" id="UP000256304">
    <property type="component" value="Unassembled WGS sequence"/>
</dbReference>
<comment type="similarity">
    <text evidence="5">Belongs to the methyl-accepting chemotaxis (MCP) protein family.</text>
</comment>
<dbReference type="GO" id="GO:0007165">
    <property type="term" value="P:signal transduction"/>
    <property type="evidence" value="ECO:0007669"/>
    <property type="project" value="UniProtKB-KW"/>
</dbReference>
<proteinExistence type="inferred from homology"/>
<evidence type="ECO:0000313" key="11">
    <source>
        <dbReference type="Proteomes" id="UP000256304"/>
    </source>
</evidence>
<evidence type="ECO:0000256" key="5">
    <source>
        <dbReference type="ARBA" id="ARBA00029447"/>
    </source>
</evidence>
<dbReference type="Gene3D" id="1.10.8.500">
    <property type="entry name" value="HAMP domain in histidine kinase"/>
    <property type="match status" value="1"/>
</dbReference>
<gene>
    <name evidence="10" type="ORF">A8990_14316</name>
</gene>
<dbReference type="SMART" id="SM00304">
    <property type="entry name" value="HAMP"/>
    <property type="match status" value="1"/>
</dbReference>
<keyword evidence="2" id="KW-1003">Cell membrane</keyword>
<keyword evidence="4 6" id="KW-0807">Transducer</keyword>
<dbReference type="SMART" id="SM00283">
    <property type="entry name" value="MA"/>
    <property type="match status" value="1"/>
</dbReference>
<evidence type="ECO:0000256" key="1">
    <source>
        <dbReference type="ARBA" id="ARBA00004236"/>
    </source>
</evidence>
<protein>
    <submittedName>
        <fullName evidence="10">Methyl-accepting chemotaxis protein</fullName>
    </submittedName>
</protein>
<reference evidence="10 11" key="1">
    <citation type="submission" date="2018-08" db="EMBL/GenBank/DDBJ databases">
        <title>Genomic Encyclopedia of Type Strains, Phase III (KMG-III): the genomes of soil and plant-associated and newly described type strains.</title>
        <authorList>
            <person name="Whitman W."/>
        </authorList>
    </citation>
    <scope>NUCLEOTIDE SEQUENCE [LARGE SCALE GENOMIC DNA]</scope>
    <source>
        <strain evidence="10 11">CGMCC 1.10966</strain>
    </source>
</reference>
<dbReference type="PANTHER" id="PTHR32089:SF112">
    <property type="entry name" value="LYSOZYME-LIKE PROTEIN-RELATED"/>
    <property type="match status" value="1"/>
</dbReference>
<dbReference type="Pfam" id="PF00015">
    <property type="entry name" value="MCPsignal"/>
    <property type="match status" value="1"/>
</dbReference>
<keyword evidence="3 7" id="KW-0472">Membrane</keyword>
<dbReference type="Gene3D" id="1.10.287.950">
    <property type="entry name" value="Methyl-accepting chemotaxis protein"/>
    <property type="match status" value="1"/>
</dbReference>
<dbReference type="CDD" id="cd11386">
    <property type="entry name" value="MCP_signal"/>
    <property type="match status" value="1"/>
</dbReference>
<evidence type="ECO:0000256" key="7">
    <source>
        <dbReference type="SAM" id="Phobius"/>
    </source>
</evidence>
<dbReference type="SUPFAM" id="SSF58104">
    <property type="entry name" value="Methyl-accepting chemotaxis protein (MCP) signaling domain"/>
    <property type="match status" value="1"/>
</dbReference>
<accession>A0A3D9QU63</accession>
<dbReference type="PROSITE" id="PS50111">
    <property type="entry name" value="CHEMOTAXIS_TRANSDUC_2"/>
    <property type="match status" value="1"/>
</dbReference>
<dbReference type="PROSITE" id="PS50885">
    <property type="entry name" value="HAMP"/>
    <property type="match status" value="1"/>
</dbReference>
<evidence type="ECO:0000259" key="9">
    <source>
        <dbReference type="PROSITE" id="PS50885"/>
    </source>
</evidence>
<evidence type="ECO:0000313" key="10">
    <source>
        <dbReference type="EMBL" id="REE67311.1"/>
    </source>
</evidence>
<dbReference type="Pfam" id="PF00672">
    <property type="entry name" value="HAMP"/>
    <property type="match status" value="1"/>
</dbReference>
<sequence length="434" mass="46615">MKLALLGKSISRISKLSVTGKIIGGFSTVFALAFIANSLVYWKVSDHVGIQTKEFIILLCLVTLVVTMGIALLLSRSLSYPIKALTFAAEQLAKGDFTVGALTENREDELGDLARSFNHFVSRMRHLVTQTNHTVNLVATSSEELKLKLRSSGESTERAAMQMQELAIGSERQVGDLDTSRTTITEMSGGIQQIAASIQEVSYSATEASELSSEGTRAIESAVTQMEAIHSTVEELSSVIEGLGHRSSEIGNIVNVITDISTRTNLLSLNAAIEAARAGEQGRGFAIVASEVRKLAEQSANSAKQIGLIISGIQHETERAASTMEHSTREVREGMTVIHEAGHSFTRIHQAVTLVADSTQEVAAAVEELSAGSEQIVSAISSIADLSEASLTLTQDVVAASDEQLAATDEINRTSYNLLEIATKMKVEFNQYKV</sequence>
<evidence type="ECO:0000256" key="3">
    <source>
        <dbReference type="ARBA" id="ARBA00023136"/>
    </source>
</evidence>
<comment type="caution">
    <text evidence="10">The sequence shown here is derived from an EMBL/GenBank/DDBJ whole genome shotgun (WGS) entry which is preliminary data.</text>
</comment>
<feature type="domain" description="HAMP" evidence="9">
    <location>
        <begin position="76"/>
        <end position="129"/>
    </location>
</feature>
<dbReference type="GO" id="GO:0006935">
    <property type="term" value="P:chemotaxis"/>
    <property type="evidence" value="ECO:0007669"/>
    <property type="project" value="UniProtKB-ARBA"/>
</dbReference>
<dbReference type="GO" id="GO:0005886">
    <property type="term" value="C:plasma membrane"/>
    <property type="evidence" value="ECO:0007669"/>
    <property type="project" value="UniProtKB-SubCell"/>
</dbReference>
<organism evidence="10 11">
    <name type="scientific">Paenibacillus taihuensis</name>
    <dbReference type="NCBI Taxonomy" id="1156355"/>
    <lineage>
        <taxon>Bacteria</taxon>
        <taxon>Bacillati</taxon>
        <taxon>Bacillota</taxon>
        <taxon>Bacilli</taxon>
        <taxon>Bacillales</taxon>
        <taxon>Paenibacillaceae</taxon>
        <taxon>Paenibacillus</taxon>
    </lineage>
</organism>
<dbReference type="RefSeq" id="WP_116191932.1">
    <property type="nucleotide sequence ID" value="NZ_QTTN01000043.1"/>
</dbReference>
<dbReference type="CDD" id="cd06225">
    <property type="entry name" value="HAMP"/>
    <property type="match status" value="1"/>
</dbReference>
<keyword evidence="11" id="KW-1185">Reference proteome</keyword>
<feature type="domain" description="Methyl-accepting transducer" evidence="8">
    <location>
        <begin position="148"/>
        <end position="384"/>
    </location>
</feature>
<evidence type="ECO:0000256" key="2">
    <source>
        <dbReference type="ARBA" id="ARBA00022475"/>
    </source>
</evidence>
<keyword evidence="7" id="KW-0812">Transmembrane</keyword>
<name>A0A3D9QU63_9BACL</name>
<dbReference type="InterPro" id="IPR004089">
    <property type="entry name" value="MCPsignal_dom"/>
</dbReference>
<dbReference type="InterPro" id="IPR003660">
    <property type="entry name" value="HAMP_dom"/>
</dbReference>
<dbReference type="OrthoDB" id="358716at2"/>
<dbReference type="EMBL" id="QTTN01000043">
    <property type="protein sequence ID" value="REE67311.1"/>
    <property type="molecule type" value="Genomic_DNA"/>
</dbReference>
<keyword evidence="7" id="KW-1133">Transmembrane helix</keyword>